<dbReference type="RefSeq" id="WP_200609247.1">
    <property type="nucleotide sequence ID" value="NZ_CP071517.1"/>
</dbReference>
<dbReference type="InterPro" id="IPR001867">
    <property type="entry name" value="OmpR/PhoB-type_DNA-bd"/>
</dbReference>
<keyword evidence="1 2" id="KW-0238">DNA-binding</keyword>
<dbReference type="SUPFAM" id="SSF46894">
    <property type="entry name" value="C-terminal effector domain of the bipartite response regulators"/>
    <property type="match status" value="1"/>
</dbReference>
<dbReference type="SMART" id="SM00862">
    <property type="entry name" value="Trans_reg_C"/>
    <property type="match status" value="1"/>
</dbReference>
<gene>
    <name evidence="4" type="ORF">HIV01_015125</name>
</gene>
<dbReference type="Gene3D" id="1.10.10.10">
    <property type="entry name" value="Winged helix-like DNA-binding domain superfamily/Winged helix DNA-binding domain"/>
    <property type="match status" value="1"/>
</dbReference>
<dbReference type="Gene3D" id="1.25.40.10">
    <property type="entry name" value="Tetratricopeptide repeat domain"/>
    <property type="match status" value="2"/>
</dbReference>
<dbReference type="InterPro" id="IPR016032">
    <property type="entry name" value="Sig_transdc_resp-reg_C-effctor"/>
</dbReference>
<reference evidence="4 5" key="1">
    <citation type="submission" date="2021-02" db="EMBL/GenBank/DDBJ databases">
        <title>Lysobacter arenosi sp. nov., isolated from soil of gangwondo yeongwol, south Korea.</title>
        <authorList>
            <person name="Kim K.R."/>
            <person name="Kim K.H."/>
            <person name="Jeon C.O."/>
        </authorList>
    </citation>
    <scope>NUCLEOTIDE SEQUENCE [LARGE SCALE GENOMIC DNA]</scope>
    <source>
        <strain evidence="4 5">R7</strain>
    </source>
</reference>
<evidence type="ECO:0000313" key="5">
    <source>
        <dbReference type="Proteomes" id="UP000663400"/>
    </source>
</evidence>
<name>A0ABX7RAV6_9GAMM</name>
<evidence type="ECO:0000313" key="4">
    <source>
        <dbReference type="EMBL" id="QSX74494.1"/>
    </source>
</evidence>
<organism evidence="4 5">
    <name type="scientific">Lysobacter arenosi</name>
    <dbReference type="NCBI Taxonomy" id="2795387"/>
    <lineage>
        <taxon>Bacteria</taxon>
        <taxon>Pseudomonadati</taxon>
        <taxon>Pseudomonadota</taxon>
        <taxon>Gammaproteobacteria</taxon>
        <taxon>Lysobacterales</taxon>
        <taxon>Lysobacteraceae</taxon>
        <taxon>Lysobacter</taxon>
    </lineage>
</organism>
<dbReference type="EMBL" id="CP071517">
    <property type="protein sequence ID" value="QSX74494.1"/>
    <property type="molecule type" value="Genomic_DNA"/>
</dbReference>
<accession>A0ABX7RAV6</accession>
<feature type="DNA-binding region" description="OmpR/PhoB-type" evidence="2">
    <location>
        <begin position="27"/>
        <end position="125"/>
    </location>
</feature>
<proteinExistence type="predicted"/>
<dbReference type="PROSITE" id="PS51755">
    <property type="entry name" value="OMPR_PHOB"/>
    <property type="match status" value="1"/>
</dbReference>
<keyword evidence="5" id="KW-1185">Reference proteome</keyword>
<feature type="domain" description="OmpR/PhoB-type" evidence="3">
    <location>
        <begin position="27"/>
        <end position="125"/>
    </location>
</feature>
<evidence type="ECO:0000256" key="1">
    <source>
        <dbReference type="ARBA" id="ARBA00023125"/>
    </source>
</evidence>
<dbReference type="SUPFAM" id="SSF48452">
    <property type="entry name" value="TPR-like"/>
    <property type="match status" value="2"/>
</dbReference>
<dbReference type="InterPro" id="IPR036388">
    <property type="entry name" value="WH-like_DNA-bd_sf"/>
</dbReference>
<evidence type="ECO:0000259" key="3">
    <source>
        <dbReference type="PROSITE" id="PS51755"/>
    </source>
</evidence>
<dbReference type="Pfam" id="PF00486">
    <property type="entry name" value="Trans_reg_C"/>
    <property type="match status" value="1"/>
</dbReference>
<dbReference type="InterPro" id="IPR011990">
    <property type="entry name" value="TPR-like_helical_dom_sf"/>
</dbReference>
<protein>
    <submittedName>
        <fullName evidence="4">Winged helix-turn-helix domain-containing protein</fullName>
    </submittedName>
</protein>
<dbReference type="Proteomes" id="UP000663400">
    <property type="component" value="Chromosome"/>
</dbReference>
<dbReference type="CDD" id="cd00383">
    <property type="entry name" value="trans_reg_C"/>
    <property type="match status" value="1"/>
</dbReference>
<evidence type="ECO:0000256" key="2">
    <source>
        <dbReference type="PROSITE-ProRule" id="PRU01091"/>
    </source>
</evidence>
<sequence>MTGFEGDGSALGYGLPTAPGQAGRMRLTRYRFGEFELDPGSRELWRGGERIALPLKSLECLAYLVANRERAVGRDELISAVWGRTEVSDTVIAQTMRRARKALDDAGDRQAMVRTVSGFGYRWVAPVEVVDALPADVVTPVTLVPPAQDPLQLAAAQAAAATQQLSTPPPALKWKWVGVVLVVAVAVAAAAWWNLRDQPDVATKGVVDSDLVMVLPVSVEPADPEFTWVRLGAMDYAAGRLRAGALKVAPSEQTLHLSSSLMARPDQTGQLGPGDTTLKRLLEQSGARWLLVPQALQERGRWRVRLLAVSRQSDVQVEAQGDTPLRAMAVATDAWLRRIGRSPSLAAPSAITERLQRIDAELDAGQLQAAREQITRAPATQRSDARMQVREGQLEYRAGNIERAKVLFDGALAAAGQSTATRAKGLMGLGAVALRQKRFADAQQRYTDALAALQAAGNDIDDPTLVGNAYNGRGVARIQANDVDGAIADLGLARIAMQQNGDLISAAMVGSNIGQIEVIRGHLPQAVQEFDRSNEVFRRYQVRDYLGATLAAKSGAQLRMVQPAQALQTTQEAAALAKAIEDPTLINRIGRAHASALLSNGQIDAAEAVLRKMQAANAEDADGVLAGLAMEIALSRGDRDRAARIASHVRSPSSSTDLETVLVAAQAAGSAADAEAWSSLIDSGIFETQRNQTWGAPLARGIIDRRFGSRGSALAAATSATDLANREGAPNDRVRVGILRGLLLLEEGQPQAASAVLGELDAYASVDYRVAWFAWHLYRHGKNTAVAERARLQAEALRGQRSLDAEPLL</sequence>